<dbReference type="InterPro" id="IPR050089">
    <property type="entry name" value="SAICAR_synthetase"/>
</dbReference>
<dbReference type="AlphaFoldDB" id="A0A932YZ40"/>
<comment type="catalytic activity">
    <reaction evidence="7 8">
        <text>5-amino-1-(5-phospho-D-ribosyl)imidazole-4-carboxylate + L-aspartate + ATP = (2S)-2-[5-amino-1-(5-phospho-beta-D-ribosyl)imidazole-4-carboxamido]succinate + ADP + phosphate + 2 H(+)</text>
        <dbReference type="Rhea" id="RHEA:22628"/>
        <dbReference type="ChEBI" id="CHEBI:15378"/>
        <dbReference type="ChEBI" id="CHEBI:29991"/>
        <dbReference type="ChEBI" id="CHEBI:30616"/>
        <dbReference type="ChEBI" id="CHEBI:43474"/>
        <dbReference type="ChEBI" id="CHEBI:58443"/>
        <dbReference type="ChEBI" id="CHEBI:77657"/>
        <dbReference type="ChEBI" id="CHEBI:456216"/>
        <dbReference type="EC" id="6.3.2.6"/>
    </reaction>
</comment>
<feature type="domain" description="SAICAR synthetase/ADE2 N-terminal" evidence="9">
    <location>
        <begin position="7"/>
        <end position="246"/>
    </location>
</feature>
<dbReference type="PANTHER" id="PTHR43599:SF3">
    <property type="entry name" value="SI:DKEY-6E2.2"/>
    <property type="match status" value="1"/>
</dbReference>
<keyword evidence="6 8" id="KW-0067">ATP-binding</keyword>
<evidence type="ECO:0000256" key="6">
    <source>
        <dbReference type="ARBA" id="ARBA00022840"/>
    </source>
</evidence>
<dbReference type="EC" id="6.3.2.6" evidence="8"/>
<dbReference type="InterPro" id="IPR028923">
    <property type="entry name" value="SAICAR_synt/ADE2_N"/>
</dbReference>
<protein>
    <recommendedName>
        <fullName evidence="8">Phosphoribosylaminoimidazole-succinocarboxamide synthase</fullName>
        <ecNumber evidence="8">6.3.2.6</ecNumber>
    </recommendedName>
    <alternativeName>
        <fullName evidence="8">SAICAR synthetase</fullName>
    </alternativeName>
</protein>
<comment type="pathway">
    <text evidence="1 8">Purine metabolism; IMP biosynthesis via de novo pathway; 5-amino-1-(5-phospho-D-ribosyl)imidazole-4-carboxamide from 5-amino-1-(5-phospho-D-ribosyl)imidazole-4-carboxylate: step 1/2.</text>
</comment>
<evidence type="ECO:0000259" key="9">
    <source>
        <dbReference type="Pfam" id="PF01259"/>
    </source>
</evidence>
<evidence type="ECO:0000256" key="8">
    <source>
        <dbReference type="HAMAP-Rule" id="MF_00137"/>
    </source>
</evidence>
<dbReference type="PANTHER" id="PTHR43599">
    <property type="entry name" value="MULTIFUNCTIONAL PROTEIN ADE2"/>
    <property type="match status" value="1"/>
</dbReference>
<keyword evidence="3 8" id="KW-0436">Ligase</keyword>
<dbReference type="FunFam" id="3.30.470.20:FF:000020">
    <property type="entry name" value="Probable multifunctional protein ADE2"/>
    <property type="match status" value="1"/>
</dbReference>
<keyword evidence="5 8" id="KW-0658">Purine biosynthesis</keyword>
<evidence type="ECO:0000256" key="2">
    <source>
        <dbReference type="ARBA" id="ARBA00004747"/>
    </source>
</evidence>
<evidence type="ECO:0000256" key="4">
    <source>
        <dbReference type="ARBA" id="ARBA00022741"/>
    </source>
</evidence>
<evidence type="ECO:0000256" key="7">
    <source>
        <dbReference type="ARBA" id="ARBA00048475"/>
    </source>
</evidence>
<dbReference type="GO" id="GO:0006189">
    <property type="term" value="P:'de novo' IMP biosynthetic process"/>
    <property type="evidence" value="ECO:0007669"/>
    <property type="project" value="UniProtKB-UniRule"/>
</dbReference>
<dbReference type="EMBL" id="JACQMI010000013">
    <property type="protein sequence ID" value="MBI4132834.1"/>
    <property type="molecule type" value="Genomic_DNA"/>
</dbReference>
<comment type="similarity">
    <text evidence="8">Belongs to the SAICAR synthetase family.</text>
</comment>
<dbReference type="GO" id="GO:0004639">
    <property type="term" value="F:phosphoribosylaminoimidazolesuccinocarboxamide synthase activity"/>
    <property type="evidence" value="ECO:0007669"/>
    <property type="project" value="UniProtKB-UniRule"/>
</dbReference>
<sequence length="288" mass="32905">MKTQELIREGKTKKIWRFPQTTADVLIESKDDVTAGDGARREQFDGKGASSTTTTVNCFRLLTAHGIPNHFIAKAGDRTFRARQLRMIPIEVVTRRLATGSYLKRHHNVEEGERFDPLIVEFFDKNDSRHDPLIVYDFVSRRVLLFDAKKPLAEGLLEELPMVSRDEVMFMTKRLIVLAEHTFLILEKAWAEQEVALVDLKIECGYDVTNGEIVVGDVITNDEWRIWPGGEKGRQLDKQVFREMRDVTVEAMAALKATYAKVAKMTSAFRLPQKEWRGIITTHSTADP</sequence>
<dbReference type="Pfam" id="PF01259">
    <property type="entry name" value="SAICAR_synt"/>
    <property type="match status" value="1"/>
</dbReference>
<organism evidence="10 11">
    <name type="scientific">Candidatus Sungiibacteriota bacterium</name>
    <dbReference type="NCBI Taxonomy" id="2750080"/>
    <lineage>
        <taxon>Bacteria</taxon>
        <taxon>Candidatus Sungiibacteriota</taxon>
    </lineage>
</organism>
<dbReference type="SUPFAM" id="SSF56104">
    <property type="entry name" value="SAICAR synthase-like"/>
    <property type="match status" value="1"/>
</dbReference>
<evidence type="ECO:0000256" key="5">
    <source>
        <dbReference type="ARBA" id="ARBA00022755"/>
    </source>
</evidence>
<dbReference type="HAMAP" id="MF_00137">
    <property type="entry name" value="SAICAR_synth"/>
    <property type="match status" value="1"/>
</dbReference>
<evidence type="ECO:0000313" key="11">
    <source>
        <dbReference type="Proteomes" id="UP000756703"/>
    </source>
</evidence>
<dbReference type="Gene3D" id="3.30.470.20">
    <property type="entry name" value="ATP-grasp fold, B domain"/>
    <property type="match status" value="1"/>
</dbReference>
<dbReference type="Gene3D" id="3.30.200.20">
    <property type="entry name" value="Phosphorylase Kinase, domain 1"/>
    <property type="match status" value="1"/>
</dbReference>
<evidence type="ECO:0000313" key="10">
    <source>
        <dbReference type="EMBL" id="MBI4132834.1"/>
    </source>
</evidence>
<dbReference type="Proteomes" id="UP000756703">
    <property type="component" value="Unassembled WGS sequence"/>
</dbReference>
<comment type="pathway">
    <text evidence="2">Purine metabolism; IMP biosynthesis via de novo pathway; 5-amino-1-(5-phospho-D-ribosyl)imidazole-4-carboxylate from 5-amino-1-(5-phospho-D-ribosyl)imidazole (carboxylase route): step 1/1.</text>
</comment>
<evidence type="ECO:0000256" key="3">
    <source>
        <dbReference type="ARBA" id="ARBA00022598"/>
    </source>
</evidence>
<evidence type="ECO:0000256" key="1">
    <source>
        <dbReference type="ARBA" id="ARBA00004672"/>
    </source>
</evidence>
<dbReference type="PROSITE" id="PS01057">
    <property type="entry name" value="SAICAR_SYNTHETASE_1"/>
    <property type="match status" value="1"/>
</dbReference>
<keyword evidence="4 8" id="KW-0547">Nucleotide-binding</keyword>
<accession>A0A932YZ40</accession>
<dbReference type="GO" id="GO:0005524">
    <property type="term" value="F:ATP binding"/>
    <property type="evidence" value="ECO:0007669"/>
    <property type="project" value="UniProtKB-KW"/>
</dbReference>
<comment type="caution">
    <text evidence="10">The sequence shown here is derived from an EMBL/GenBank/DDBJ whole genome shotgun (WGS) entry which is preliminary data.</text>
</comment>
<name>A0A932YZ40_9BACT</name>
<proteinExistence type="inferred from homology"/>
<dbReference type="InterPro" id="IPR018236">
    <property type="entry name" value="SAICAR_synthetase_CS"/>
</dbReference>
<gene>
    <name evidence="8" type="primary">purC</name>
    <name evidence="10" type="ORF">HY473_01985</name>
</gene>
<reference evidence="10" key="1">
    <citation type="submission" date="2020-07" db="EMBL/GenBank/DDBJ databases">
        <title>Huge and variable diversity of episymbiotic CPR bacteria and DPANN archaea in groundwater ecosystems.</title>
        <authorList>
            <person name="He C.Y."/>
            <person name="Keren R."/>
            <person name="Whittaker M."/>
            <person name="Farag I.F."/>
            <person name="Doudna J."/>
            <person name="Cate J.H.D."/>
            <person name="Banfield J.F."/>
        </authorList>
    </citation>
    <scope>NUCLEOTIDE SEQUENCE</scope>
    <source>
        <strain evidence="10">NC_groundwater_1225_Ag_S-0.1um_56_177</strain>
    </source>
</reference>